<evidence type="ECO:0000256" key="4">
    <source>
        <dbReference type="ARBA" id="ARBA00023163"/>
    </source>
</evidence>
<dbReference type="GO" id="GO:0003677">
    <property type="term" value="F:DNA binding"/>
    <property type="evidence" value="ECO:0007669"/>
    <property type="project" value="UniProtKB-KW"/>
</dbReference>
<dbReference type="Gene3D" id="1.10.10.10">
    <property type="entry name" value="Winged helix-like DNA-binding domain superfamily/Winged helix DNA-binding domain"/>
    <property type="match status" value="1"/>
</dbReference>
<feature type="domain" description="HTH lysR-type" evidence="5">
    <location>
        <begin position="1"/>
        <end position="58"/>
    </location>
</feature>
<dbReference type="PROSITE" id="PS50931">
    <property type="entry name" value="HTH_LYSR"/>
    <property type="match status" value="1"/>
</dbReference>
<dbReference type="Pfam" id="PF03466">
    <property type="entry name" value="LysR_substrate"/>
    <property type="match status" value="1"/>
</dbReference>
<dbReference type="PANTHER" id="PTHR30419">
    <property type="entry name" value="HTH-TYPE TRANSCRIPTIONAL REGULATOR YBHD"/>
    <property type="match status" value="1"/>
</dbReference>
<evidence type="ECO:0000256" key="1">
    <source>
        <dbReference type="ARBA" id="ARBA00009437"/>
    </source>
</evidence>
<dbReference type="PANTHER" id="PTHR30419:SF8">
    <property type="entry name" value="NITROGEN ASSIMILATION TRANSCRIPTIONAL ACTIVATOR-RELATED"/>
    <property type="match status" value="1"/>
</dbReference>
<keyword evidence="7" id="KW-1185">Reference proteome</keyword>
<keyword evidence="2" id="KW-0805">Transcription regulation</keyword>
<evidence type="ECO:0000256" key="2">
    <source>
        <dbReference type="ARBA" id="ARBA00023015"/>
    </source>
</evidence>
<dbReference type="SUPFAM" id="SSF46785">
    <property type="entry name" value="Winged helix' DNA-binding domain"/>
    <property type="match status" value="1"/>
</dbReference>
<evidence type="ECO:0000313" key="7">
    <source>
        <dbReference type="Proteomes" id="UP001230005"/>
    </source>
</evidence>
<dbReference type="Proteomes" id="UP001230005">
    <property type="component" value="Unassembled WGS sequence"/>
</dbReference>
<dbReference type="EMBL" id="JAUSUG010000010">
    <property type="protein sequence ID" value="MDQ0255303.1"/>
    <property type="molecule type" value="Genomic_DNA"/>
</dbReference>
<evidence type="ECO:0000313" key="6">
    <source>
        <dbReference type="EMBL" id="MDQ0255303.1"/>
    </source>
</evidence>
<dbReference type="Gene3D" id="3.40.190.290">
    <property type="match status" value="1"/>
</dbReference>
<accession>A0ABT9ZVN3</accession>
<comment type="similarity">
    <text evidence="1">Belongs to the LysR transcriptional regulatory family.</text>
</comment>
<dbReference type="InterPro" id="IPR036388">
    <property type="entry name" value="WH-like_DNA-bd_sf"/>
</dbReference>
<dbReference type="InterPro" id="IPR050950">
    <property type="entry name" value="HTH-type_LysR_regulators"/>
</dbReference>
<dbReference type="InterPro" id="IPR036390">
    <property type="entry name" value="WH_DNA-bd_sf"/>
</dbReference>
<keyword evidence="3 6" id="KW-0238">DNA-binding</keyword>
<sequence length="298" mass="33955">MDIRQLEYFAEVAKELSFTKAASNLHVSQPSLSKSIKNLENELGVPLFYRSSKKLELTDVGEAVLINTKHVLESFRNLTYELSDIMELKKGEIKIGIPPIIGAAFFPRLISSYKEAYPAINITLTEVGSKLIKEGIDDGSLDIGLVCNIPIQQDNFEVLELLKDPLMLVVHSENPLVTKQEVYLDDLVDQSFILYRKDFSLHDRIQEEFLKRNFHPTIVCESSQRDFMMEMVSAKLGVALLPSKIAQNINHPNIKALPITDCNIPLELGVIWKRNKYQPFAVREFISIAKHYLKDHEL</sequence>
<reference evidence="6 7" key="1">
    <citation type="submission" date="2023-07" db="EMBL/GenBank/DDBJ databases">
        <title>Genomic Encyclopedia of Type Strains, Phase IV (KMG-IV): sequencing the most valuable type-strain genomes for metagenomic binning, comparative biology and taxonomic classification.</title>
        <authorList>
            <person name="Goeker M."/>
        </authorList>
    </citation>
    <scope>NUCLEOTIDE SEQUENCE [LARGE SCALE GENOMIC DNA]</scope>
    <source>
        <strain evidence="6 7">DSM 9768</strain>
    </source>
</reference>
<dbReference type="InterPro" id="IPR005119">
    <property type="entry name" value="LysR_subst-bd"/>
</dbReference>
<proteinExistence type="inferred from homology"/>
<dbReference type="SUPFAM" id="SSF53850">
    <property type="entry name" value="Periplasmic binding protein-like II"/>
    <property type="match status" value="1"/>
</dbReference>
<dbReference type="PRINTS" id="PR00039">
    <property type="entry name" value="HTHLYSR"/>
</dbReference>
<keyword evidence="4" id="KW-0804">Transcription</keyword>
<protein>
    <submittedName>
        <fullName evidence="6">DNA-binding transcriptional LysR family regulator</fullName>
    </submittedName>
</protein>
<dbReference type="RefSeq" id="WP_307326242.1">
    <property type="nucleotide sequence ID" value="NZ_JAUSUG010000010.1"/>
</dbReference>
<organism evidence="6 7">
    <name type="scientific">Evansella vedderi</name>
    <dbReference type="NCBI Taxonomy" id="38282"/>
    <lineage>
        <taxon>Bacteria</taxon>
        <taxon>Bacillati</taxon>
        <taxon>Bacillota</taxon>
        <taxon>Bacilli</taxon>
        <taxon>Bacillales</taxon>
        <taxon>Bacillaceae</taxon>
        <taxon>Evansella</taxon>
    </lineage>
</organism>
<name>A0ABT9ZVN3_9BACI</name>
<dbReference type="InterPro" id="IPR000847">
    <property type="entry name" value="LysR_HTH_N"/>
</dbReference>
<gene>
    <name evidence="6" type="ORF">J2S74_002685</name>
</gene>
<evidence type="ECO:0000259" key="5">
    <source>
        <dbReference type="PROSITE" id="PS50931"/>
    </source>
</evidence>
<comment type="caution">
    <text evidence="6">The sequence shown here is derived from an EMBL/GenBank/DDBJ whole genome shotgun (WGS) entry which is preliminary data.</text>
</comment>
<evidence type="ECO:0000256" key="3">
    <source>
        <dbReference type="ARBA" id="ARBA00023125"/>
    </source>
</evidence>
<dbReference type="Pfam" id="PF00126">
    <property type="entry name" value="HTH_1"/>
    <property type="match status" value="1"/>
</dbReference>